<dbReference type="EMBL" id="NOXX01000205">
    <property type="protein sequence ID" value="OYQ43373.1"/>
    <property type="molecule type" value="Genomic_DNA"/>
</dbReference>
<comment type="caution">
    <text evidence="1">The sequence shown here is derived from an EMBL/GenBank/DDBJ whole genome shotgun (WGS) entry which is preliminary data.</text>
</comment>
<keyword evidence="2" id="KW-1185">Reference proteome</keyword>
<evidence type="ECO:0000313" key="1">
    <source>
        <dbReference type="EMBL" id="OYQ43373.1"/>
    </source>
</evidence>
<gene>
    <name evidence="1" type="ORF">CHX27_10260</name>
</gene>
<proteinExistence type="predicted"/>
<name>A0A255ZPE0_9FLAO</name>
<dbReference type="Proteomes" id="UP000216035">
    <property type="component" value="Unassembled WGS sequence"/>
</dbReference>
<sequence>MSPLLAVGQIPKVNIKPTGKIGSFFKKQAKEVSDAVNDAAGGSHEKSILKKIKVNQNKGFPKASDKDTRFAIAGNLYIDVAGKYPSGFEPKWKFITYQAQIVTPYEDYINPTAALKSQRGTFAIGDYQGKAVLMFGTTETCDCYADIEIDEAAIISSKPQTFKVSNFTKIENLKRVDKKCAGNKYQEGGWEGRVTLSSNTDGDITMDLVIESYKSNLGKLLGVSYRFLLNNYQILNEMSPSKAEKIIADEIAAKKARKDFMEKSEKQIQALLAEIKKKHPKECRDCFSRNQDFGVDVEYTRKVYVSDGSYAGTDTDYNPTTTVALGNNCNFPIKIIGIQQKFSEEKGYYYEKVVKEFAANEKIENKQGILSYLFTSLVGMNGDFDISEKYCIECFRLGSIQWLKVVRQ</sequence>
<protein>
    <submittedName>
        <fullName evidence="1">Uncharacterized protein</fullName>
    </submittedName>
</protein>
<reference evidence="1 2" key="1">
    <citation type="submission" date="2017-07" db="EMBL/GenBank/DDBJ databases">
        <title>Flavobacterium cyanobacteriorum sp. nov., isolated from cyanobacterial aggregates in a eutrophic lake.</title>
        <authorList>
            <person name="Cai H."/>
        </authorList>
    </citation>
    <scope>NUCLEOTIDE SEQUENCE [LARGE SCALE GENOMIC DNA]</scope>
    <source>
        <strain evidence="1 2">TH167</strain>
    </source>
</reference>
<evidence type="ECO:0000313" key="2">
    <source>
        <dbReference type="Proteomes" id="UP000216035"/>
    </source>
</evidence>
<accession>A0A255ZPE0</accession>
<dbReference type="AlphaFoldDB" id="A0A255ZPE0"/>
<organism evidence="1 2">
    <name type="scientific">Flavobacterium aurantiibacter</name>
    <dbReference type="NCBI Taxonomy" id="2023067"/>
    <lineage>
        <taxon>Bacteria</taxon>
        <taxon>Pseudomonadati</taxon>
        <taxon>Bacteroidota</taxon>
        <taxon>Flavobacteriia</taxon>
        <taxon>Flavobacteriales</taxon>
        <taxon>Flavobacteriaceae</taxon>
        <taxon>Flavobacterium</taxon>
    </lineage>
</organism>